<evidence type="ECO:0000256" key="8">
    <source>
        <dbReference type="ARBA" id="ARBA00022824"/>
    </source>
</evidence>
<keyword evidence="10" id="KW-0560">Oxidoreductase</keyword>
<dbReference type="PRINTS" id="PR00385">
    <property type="entry name" value="P450"/>
</dbReference>
<name>A0A2T7PVY2_POMCA</name>
<reference evidence="16 17" key="1">
    <citation type="submission" date="2018-04" db="EMBL/GenBank/DDBJ databases">
        <title>The genome of golden apple snail Pomacea canaliculata provides insight into stress tolerance and invasive adaptation.</title>
        <authorList>
            <person name="Liu C."/>
            <person name="Liu B."/>
            <person name="Ren Y."/>
            <person name="Zhang Y."/>
            <person name="Wang H."/>
            <person name="Li S."/>
            <person name="Jiang F."/>
            <person name="Yin L."/>
            <person name="Zhang G."/>
            <person name="Qian W."/>
            <person name="Fan W."/>
        </authorList>
    </citation>
    <scope>NUCLEOTIDE SEQUENCE [LARGE SCALE GENOMIC DNA]</scope>
    <source>
        <strain evidence="16">SZHN2017</strain>
        <tissue evidence="16">Muscle</tissue>
    </source>
</reference>
<keyword evidence="15" id="KW-1133">Transmembrane helix</keyword>
<dbReference type="Proteomes" id="UP000245119">
    <property type="component" value="Linkage Group LG1"/>
</dbReference>
<dbReference type="FunFam" id="1.10.630.10:FF:000002">
    <property type="entry name" value="Cytochrome P450 1A1"/>
    <property type="match status" value="1"/>
</dbReference>
<comment type="subcellular location">
    <subcellularLocation>
        <location evidence="3">Endoplasmic reticulum membrane</location>
        <topology evidence="3">Peripheral membrane protein</topology>
    </subcellularLocation>
    <subcellularLocation>
        <location evidence="2">Microsome membrane</location>
        <topology evidence="2">Peripheral membrane protein</topology>
    </subcellularLocation>
</comment>
<evidence type="ECO:0000256" key="2">
    <source>
        <dbReference type="ARBA" id="ARBA00004174"/>
    </source>
</evidence>
<evidence type="ECO:0000256" key="11">
    <source>
        <dbReference type="ARBA" id="ARBA00023004"/>
    </source>
</evidence>
<evidence type="ECO:0000256" key="13">
    <source>
        <dbReference type="ARBA" id="ARBA00023136"/>
    </source>
</evidence>
<evidence type="ECO:0000256" key="3">
    <source>
        <dbReference type="ARBA" id="ARBA00004406"/>
    </source>
</evidence>
<dbReference type="GO" id="GO:0020037">
    <property type="term" value="F:heme binding"/>
    <property type="evidence" value="ECO:0007669"/>
    <property type="project" value="InterPro"/>
</dbReference>
<evidence type="ECO:0000256" key="7">
    <source>
        <dbReference type="ARBA" id="ARBA00022723"/>
    </source>
</evidence>
<gene>
    <name evidence="16" type="ORF">C0Q70_00169</name>
</gene>
<keyword evidence="12" id="KW-0503">Monooxygenase</keyword>
<sequence length="887" mass="99828">MTANLENTFSTEIKVAATVFVVTLVAVRLVNFLNKRRYKLPPGPWNLPLVGYLPFLGKEPPVTFSSLRDIYGDVFSIQMGSFPAIVVNGMDAIREALLTRGDDFSARPPFTTARLLNEGRNLGFAAFGPIWKAHRKVVTHVMYAFTNARNNPIEDIIVSEAITVVEEFAAHGKEPFDPFESISVAASSMVYQLCYGRHKNIREDPDFSNNMQNSRDFRKFTKTGNPVDVMPWLRHLMPWKVSRFLEITGTFAKNRIKKVKEHEQTFDGEYLRDITDGLISAADHLSEEDKAIGLDRTRVIESLDTIFAAGTGTVGGVLHWMVLLMAAHPDVQENVFQEIEKVVGLNRYPSLADRCSLPVVEATIYEVYRFAAPVPVPAPRLTTCDTTVHGYEVPEGTTAAAVFIVTFAIVKLFSTLSKKHYNLPPGPRNLPLVGYLPFLGKAPVETFSSLRGLYGDVFSITLGSFPAIVVNGKDGIKDALLAQRDDFAGRPSFSTGRLLNEGRNFAFLSAGPLWKAHRKIVRHVMYAFGNARNNPIEDIVVSEAITIVDDFVAQKGKPFHPYNSILLAAASIMYQLCYGRHKNIREDQDFHDILTNTREISKFAKAGNSVDVMPWLRHVMPWRVRKFLQFLVTATRRRTKKVEEHERTFDEQHLRDITDGLISAANNLSEEDKNVGMDKTRIIESLDVIFGAGTNTVSVFLDWSVLLMAAYPDVQEKVFREIEMVVGLNRYPSLADRSSLPMVEATIYEVFRFASPVPLALPHATTCDTTVRGYDVPKGTVVLVNIFSVLHDKETWGDPEKFRPERFLLDNGQLDKAKTEQVIVFSMGRRRCVGEYLARMEVFLAFTTLIQRCRLYKPPGAPEYTLGRVFELACLPQSYQVCADRRE</sequence>
<dbReference type="GO" id="GO:0005789">
    <property type="term" value="C:endoplasmic reticulum membrane"/>
    <property type="evidence" value="ECO:0007669"/>
    <property type="project" value="UniProtKB-SubCell"/>
</dbReference>
<dbReference type="InterPro" id="IPR001128">
    <property type="entry name" value="Cyt_P450"/>
</dbReference>
<comment type="caution">
    <text evidence="16">The sequence shown here is derived from an EMBL/GenBank/DDBJ whole genome shotgun (WGS) entry which is preliminary data.</text>
</comment>
<keyword evidence="13 15" id="KW-0472">Membrane</keyword>
<evidence type="ECO:0000256" key="10">
    <source>
        <dbReference type="ARBA" id="ARBA00023002"/>
    </source>
</evidence>
<dbReference type="InterPro" id="IPR036396">
    <property type="entry name" value="Cyt_P450_sf"/>
</dbReference>
<dbReference type="PANTHER" id="PTHR24289">
    <property type="entry name" value="STEROID 17-ALPHA-HYDROXYLASE/17,20 LYASE"/>
    <property type="match status" value="1"/>
</dbReference>
<dbReference type="InterPro" id="IPR017972">
    <property type="entry name" value="Cyt_P450_CS"/>
</dbReference>
<evidence type="ECO:0000256" key="9">
    <source>
        <dbReference type="ARBA" id="ARBA00022848"/>
    </source>
</evidence>
<feature type="transmembrane region" description="Helical" evidence="15">
    <location>
        <begin position="15"/>
        <end position="33"/>
    </location>
</feature>
<keyword evidence="15" id="KW-0812">Transmembrane</keyword>
<feature type="binding site" description="axial binding residue" evidence="14">
    <location>
        <position position="832"/>
    </location>
    <ligand>
        <name>heme</name>
        <dbReference type="ChEBI" id="CHEBI:30413"/>
    </ligand>
    <ligandPart>
        <name>Fe</name>
        <dbReference type="ChEBI" id="CHEBI:18248"/>
    </ligandPart>
</feature>
<comment type="cofactor">
    <cofactor evidence="1 14">
        <name>heme</name>
        <dbReference type="ChEBI" id="CHEBI:30413"/>
    </cofactor>
</comment>
<keyword evidence="9" id="KW-0492">Microsome</keyword>
<dbReference type="GO" id="GO:0042446">
    <property type="term" value="P:hormone biosynthetic process"/>
    <property type="evidence" value="ECO:0007669"/>
    <property type="project" value="TreeGrafter"/>
</dbReference>
<dbReference type="GO" id="GO:0005506">
    <property type="term" value="F:iron ion binding"/>
    <property type="evidence" value="ECO:0007669"/>
    <property type="project" value="InterPro"/>
</dbReference>
<comment type="similarity">
    <text evidence="4">Belongs to the cytochrome P450 family.</text>
</comment>
<evidence type="ECO:0000256" key="5">
    <source>
        <dbReference type="ARBA" id="ARBA00012109"/>
    </source>
</evidence>
<proteinExistence type="inferred from homology"/>
<dbReference type="OrthoDB" id="1055148at2759"/>
<keyword evidence="6 14" id="KW-0349">Heme</keyword>
<dbReference type="PANTHER" id="PTHR24289:SF21">
    <property type="entry name" value="CYTOCHROME P450 1A"/>
    <property type="match status" value="1"/>
</dbReference>
<evidence type="ECO:0000313" key="16">
    <source>
        <dbReference type="EMBL" id="PVD37573.1"/>
    </source>
</evidence>
<dbReference type="EMBL" id="PZQS01000001">
    <property type="protein sequence ID" value="PVD37573.1"/>
    <property type="molecule type" value="Genomic_DNA"/>
</dbReference>
<evidence type="ECO:0000256" key="12">
    <source>
        <dbReference type="ARBA" id="ARBA00023033"/>
    </source>
</evidence>
<dbReference type="FunFam" id="1.10.630.10:FF:000094">
    <property type="entry name" value="cytochrome P450 2J6-like"/>
    <property type="match status" value="1"/>
</dbReference>
<keyword evidence="7 14" id="KW-0479">Metal-binding</keyword>
<dbReference type="GO" id="GO:0004508">
    <property type="term" value="F:steroid 17-alpha-monooxygenase activity"/>
    <property type="evidence" value="ECO:0007669"/>
    <property type="project" value="TreeGrafter"/>
</dbReference>
<dbReference type="AlphaFoldDB" id="A0A2T7PVY2"/>
<keyword evidence="11 14" id="KW-0408">Iron</keyword>
<evidence type="ECO:0000256" key="4">
    <source>
        <dbReference type="ARBA" id="ARBA00010617"/>
    </source>
</evidence>
<evidence type="ECO:0000256" key="6">
    <source>
        <dbReference type="ARBA" id="ARBA00022617"/>
    </source>
</evidence>
<organism evidence="16 17">
    <name type="scientific">Pomacea canaliculata</name>
    <name type="common">Golden apple snail</name>
    <dbReference type="NCBI Taxonomy" id="400727"/>
    <lineage>
        <taxon>Eukaryota</taxon>
        <taxon>Metazoa</taxon>
        <taxon>Spiralia</taxon>
        <taxon>Lophotrochozoa</taxon>
        <taxon>Mollusca</taxon>
        <taxon>Gastropoda</taxon>
        <taxon>Caenogastropoda</taxon>
        <taxon>Architaenioglossa</taxon>
        <taxon>Ampullarioidea</taxon>
        <taxon>Ampullariidae</taxon>
        <taxon>Pomacea</taxon>
    </lineage>
</organism>
<dbReference type="EC" id="1.14.14.1" evidence="5"/>
<dbReference type="Pfam" id="PF00067">
    <property type="entry name" value="p450"/>
    <property type="match status" value="2"/>
</dbReference>
<dbReference type="SUPFAM" id="SSF48264">
    <property type="entry name" value="Cytochrome P450"/>
    <property type="match status" value="2"/>
</dbReference>
<evidence type="ECO:0000256" key="14">
    <source>
        <dbReference type="PIRSR" id="PIRSR602401-1"/>
    </source>
</evidence>
<protein>
    <recommendedName>
        <fullName evidence="5">unspecific monooxygenase</fullName>
        <ecNumber evidence="5">1.14.14.1</ecNumber>
    </recommendedName>
</protein>
<dbReference type="InterPro" id="IPR002401">
    <property type="entry name" value="Cyt_P450_E_grp-I"/>
</dbReference>
<dbReference type="GO" id="GO:0042448">
    <property type="term" value="P:progesterone metabolic process"/>
    <property type="evidence" value="ECO:0007669"/>
    <property type="project" value="TreeGrafter"/>
</dbReference>
<dbReference type="STRING" id="400727.A0A2T7PVY2"/>
<keyword evidence="17" id="KW-1185">Reference proteome</keyword>
<evidence type="ECO:0000256" key="1">
    <source>
        <dbReference type="ARBA" id="ARBA00001971"/>
    </source>
</evidence>
<dbReference type="Gene3D" id="1.10.630.10">
    <property type="entry name" value="Cytochrome P450"/>
    <property type="match status" value="2"/>
</dbReference>
<dbReference type="PROSITE" id="PS00086">
    <property type="entry name" value="CYTOCHROME_P450"/>
    <property type="match status" value="1"/>
</dbReference>
<dbReference type="PRINTS" id="PR00463">
    <property type="entry name" value="EP450I"/>
</dbReference>
<evidence type="ECO:0000313" key="17">
    <source>
        <dbReference type="Proteomes" id="UP000245119"/>
    </source>
</evidence>
<accession>A0A2T7PVY2</accession>
<evidence type="ECO:0000256" key="15">
    <source>
        <dbReference type="SAM" id="Phobius"/>
    </source>
</evidence>
<keyword evidence="8" id="KW-0256">Endoplasmic reticulum</keyword>